<dbReference type="InterPro" id="IPR000673">
    <property type="entry name" value="Sig_transdc_resp-reg_Me-estase"/>
</dbReference>
<dbReference type="InterPro" id="IPR001789">
    <property type="entry name" value="Sig_transdc_resp-reg_receiver"/>
</dbReference>
<gene>
    <name evidence="4" type="primary">cheB</name>
    <name evidence="10" type="ordered locus">TERTU_1369</name>
</gene>
<feature type="active site" evidence="4 5">
    <location>
        <position position="203"/>
    </location>
</feature>
<comment type="similarity">
    <text evidence="4">Belongs to the CheB family.</text>
</comment>
<dbReference type="GO" id="GO:0000156">
    <property type="term" value="F:phosphorelay response regulator activity"/>
    <property type="evidence" value="ECO:0007669"/>
    <property type="project" value="InterPro"/>
</dbReference>
<dbReference type="HAMAP" id="MF_00099">
    <property type="entry name" value="CheB_chemtxs"/>
    <property type="match status" value="1"/>
</dbReference>
<dbReference type="SUPFAM" id="SSF52172">
    <property type="entry name" value="CheY-like"/>
    <property type="match status" value="1"/>
</dbReference>
<keyword evidence="4" id="KW-0963">Cytoplasm</keyword>
<evidence type="ECO:0000256" key="1">
    <source>
        <dbReference type="ARBA" id="ARBA00022500"/>
    </source>
</evidence>
<dbReference type="AlphaFoldDB" id="C5BSH8"/>
<dbReference type="PROSITE" id="PS50122">
    <property type="entry name" value="CHEB"/>
    <property type="match status" value="1"/>
</dbReference>
<dbReference type="Gene3D" id="3.40.50.180">
    <property type="entry name" value="Methylesterase CheB, C-terminal domain"/>
    <property type="match status" value="1"/>
</dbReference>
<dbReference type="EC" id="3.1.1.61" evidence="4"/>
<evidence type="ECO:0000259" key="9">
    <source>
        <dbReference type="PROSITE" id="PS50122"/>
    </source>
</evidence>
<dbReference type="OrthoDB" id="9793421at2"/>
<dbReference type="InterPro" id="IPR035909">
    <property type="entry name" value="CheB_C"/>
</dbReference>
<feature type="region of interest" description="Disordered" evidence="7">
    <location>
        <begin position="138"/>
        <end position="188"/>
    </location>
</feature>
<dbReference type="CDD" id="cd17541">
    <property type="entry name" value="REC_CheB-like"/>
    <property type="match status" value="1"/>
</dbReference>
<dbReference type="Proteomes" id="UP000009080">
    <property type="component" value="Chromosome"/>
</dbReference>
<dbReference type="HOGENOM" id="CLU_000445_51_0_6"/>
<proteinExistence type="inferred from homology"/>
<dbReference type="EC" id="3.5.1.44" evidence="4"/>
<dbReference type="Gene3D" id="3.40.50.2300">
    <property type="match status" value="1"/>
</dbReference>
<dbReference type="GO" id="GO:0006935">
    <property type="term" value="P:chemotaxis"/>
    <property type="evidence" value="ECO:0007669"/>
    <property type="project" value="UniProtKB-UniRule"/>
</dbReference>
<dbReference type="GO" id="GO:0008984">
    <property type="term" value="F:protein-glutamate methylesterase activity"/>
    <property type="evidence" value="ECO:0007669"/>
    <property type="project" value="UniProtKB-UniRule"/>
</dbReference>
<dbReference type="CDD" id="cd16432">
    <property type="entry name" value="CheB_Rec"/>
    <property type="match status" value="1"/>
</dbReference>
<dbReference type="KEGG" id="ttu:TERTU_1369"/>
<dbReference type="eggNOG" id="COG2201">
    <property type="taxonomic scope" value="Bacteria"/>
</dbReference>
<keyword evidence="11" id="KW-1185">Reference proteome</keyword>
<reference evidence="10 11" key="1">
    <citation type="journal article" date="2009" name="PLoS ONE">
        <title>The complete genome of Teredinibacter turnerae T7901: an intracellular endosymbiont of marine wood-boring bivalves (shipworms).</title>
        <authorList>
            <person name="Yang J.C."/>
            <person name="Madupu R."/>
            <person name="Durkin A.S."/>
            <person name="Ekborg N.A."/>
            <person name="Pedamallu C.S."/>
            <person name="Hostetler J.B."/>
            <person name="Radune D."/>
            <person name="Toms B.S."/>
            <person name="Henrissat B."/>
            <person name="Coutinho P.M."/>
            <person name="Schwarz S."/>
            <person name="Field L."/>
            <person name="Trindade-Silva A.E."/>
            <person name="Soares C.A.G."/>
            <person name="Elshahawi S."/>
            <person name="Hanora A."/>
            <person name="Schmidt E.W."/>
            <person name="Haygood M.G."/>
            <person name="Posfai J."/>
            <person name="Benner J."/>
            <person name="Madinger C."/>
            <person name="Nove J."/>
            <person name="Anton B."/>
            <person name="Chaudhary K."/>
            <person name="Foster J."/>
            <person name="Holman A."/>
            <person name="Kumar S."/>
            <person name="Lessard P.A."/>
            <person name="Luyten Y.A."/>
            <person name="Slatko B."/>
            <person name="Wood N."/>
            <person name="Wu B."/>
            <person name="Teplitski M."/>
            <person name="Mougous J.D."/>
            <person name="Ward N."/>
            <person name="Eisen J.A."/>
            <person name="Badger J.H."/>
            <person name="Distel D.L."/>
        </authorList>
    </citation>
    <scope>NUCLEOTIDE SEQUENCE [LARGE SCALE GENOMIC DNA]</scope>
    <source>
        <strain evidence="11">ATCC 39867 / T7901</strain>
    </source>
</reference>
<dbReference type="PANTHER" id="PTHR42872">
    <property type="entry name" value="PROTEIN-GLUTAMATE METHYLESTERASE/PROTEIN-GLUTAMINE GLUTAMINASE"/>
    <property type="match status" value="1"/>
</dbReference>
<name>C5BSH8_TERTT</name>
<evidence type="ECO:0000313" key="11">
    <source>
        <dbReference type="Proteomes" id="UP000009080"/>
    </source>
</evidence>
<feature type="compositionally biased region" description="Low complexity" evidence="7">
    <location>
        <begin position="161"/>
        <end position="179"/>
    </location>
</feature>
<comment type="domain">
    <text evidence="4">Contains a C-terminal catalytic domain, and an N-terminal region which modulates catalytic activity.</text>
</comment>
<evidence type="ECO:0000256" key="3">
    <source>
        <dbReference type="ARBA" id="ARBA00048267"/>
    </source>
</evidence>
<dbReference type="STRING" id="377629.TERTU_1369"/>
<protein>
    <recommendedName>
        <fullName evidence="4">Protein-glutamate methylesterase/protein-glutamine glutaminase</fullName>
        <ecNumber evidence="4">3.1.1.61</ecNumber>
        <ecNumber evidence="4">3.5.1.44</ecNumber>
    </recommendedName>
</protein>
<feature type="domain" description="CheB-type methylesterase" evidence="9">
    <location>
        <begin position="185"/>
        <end position="379"/>
    </location>
</feature>
<evidence type="ECO:0000256" key="4">
    <source>
        <dbReference type="HAMAP-Rule" id="MF_00099"/>
    </source>
</evidence>
<dbReference type="InterPro" id="IPR008248">
    <property type="entry name" value="CheB-like"/>
</dbReference>
<comment type="catalytic activity">
    <reaction evidence="3 4">
        <text>[protein]-L-glutamate 5-O-methyl ester + H2O = L-glutamyl-[protein] + methanol + H(+)</text>
        <dbReference type="Rhea" id="RHEA:23236"/>
        <dbReference type="Rhea" id="RHEA-COMP:10208"/>
        <dbReference type="Rhea" id="RHEA-COMP:10311"/>
        <dbReference type="ChEBI" id="CHEBI:15377"/>
        <dbReference type="ChEBI" id="CHEBI:15378"/>
        <dbReference type="ChEBI" id="CHEBI:17790"/>
        <dbReference type="ChEBI" id="CHEBI:29973"/>
        <dbReference type="ChEBI" id="CHEBI:82795"/>
        <dbReference type="EC" id="3.1.1.61"/>
    </reaction>
</comment>
<comment type="function">
    <text evidence="4">Involved in chemotaxis. Part of a chemotaxis signal transduction system that modulates chemotaxis in response to various stimuli. Catalyzes the demethylation of specific methylglutamate residues introduced into the chemoreceptors (methyl-accepting chemotaxis proteins or MCP) by CheR. Also mediates the irreversible deamidation of specific glutamine residues to glutamic acid.</text>
</comment>
<keyword evidence="4 6" id="KW-0597">Phosphoprotein</keyword>
<sequence length="379" mass="40425">MAYKVLIVDDSSFFQHRLKEIIGEHPDLEVVGIASNGREAIDKAKQLEPDIISMDYEMPYLDGVSAVRAIMAERPVPIVMFSSMTYEGATITLEALDAGAVDFIPKNFAEVSRNSAILKKKLHEKLIGFASNANPAARRNTSDLAAEANERSQRAKERTAALRARMSARSDAAPSSPSAPVAPSPRPSVRLKGRVKIVAIGASTGGPVALSDIITNLPANFPLPLVVVQHMPENFTRAFAERLNRLAQVNVKEAESGDALLPGHVLIAPGGKQMIVDRGGRSVKIIDGDDRVNYKPCVDITFASIASNMGGDALAIVLTGMGADGCEGAKLLKSKGAAIWSQDQETSVVYGMPAAVARAGLSDEVLPLDEVCPRLLSEF</sequence>
<accession>C5BSH8</accession>
<dbReference type="PIRSF" id="PIRSF000876">
    <property type="entry name" value="RR_chemtxs_CheB"/>
    <property type="match status" value="1"/>
</dbReference>
<evidence type="ECO:0000259" key="8">
    <source>
        <dbReference type="PROSITE" id="PS50110"/>
    </source>
</evidence>
<evidence type="ECO:0000256" key="6">
    <source>
        <dbReference type="PROSITE-ProRule" id="PRU00169"/>
    </source>
</evidence>
<keyword evidence="1 4" id="KW-0145">Chemotaxis</keyword>
<dbReference type="Pfam" id="PF01339">
    <property type="entry name" value="CheB_methylest"/>
    <property type="match status" value="1"/>
</dbReference>
<feature type="compositionally biased region" description="Basic and acidic residues" evidence="7">
    <location>
        <begin position="148"/>
        <end position="160"/>
    </location>
</feature>
<evidence type="ECO:0000313" key="10">
    <source>
        <dbReference type="EMBL" id="ACR10881.1"/>
    </source>
</evidence>
<dbReference type="EMBL" id="CP001614">
    <property type="protein sequence ID" value="ACR10881.1"/>
    <property type="molecule type" value="Genomic_DNA"/>
</dbReference>
<organism evidence="10 11">
    <name type="scientific">Teredinibacter turnerae (strain ATCC 39867 / T7901)</name>
    <dbReference type="NCBI Taxonomy" id="377629"/>
    <lineage>
        <taxon>Bacteria</taxon>
        <taxon>Pseudomonadati</taxon>
        <taxon>Pseudomonadota</taxon>
        <taxon>Gammaproteobacteria</taxon>
        <taxon>Cellvibrionales</taxon>
        <taxon>Cellvibrionaceae</taxon>
        <taxon>Teredinibacter</taxon>
    </lineage>
</organism>
<dbReference type="SMART" id="SM00448">
    <property type="entry name" value="REC"/>
    <property type="match status" value="1"/>
</dbReference>
<feature type="domain" description="Response regulatory" evidence="8">
    <location>
        <begin position="4"/>
        <end position="121"/>
    </location>
</feature>
<dbReference type="PROSITE" id="PS50110">
    <property type="entry name" value="RESPONSE_REGULATORY"/>
    <property type="match status" value="1"/>
</dbReference>
<evidence type="ECO:0000256" key="7">
    <source>
        <dbReference type="SAM" id="MobiDB-lite"/>
    </source>
</evidence>
<comment type="catalytic activity">
    <reaction evidence="4">
        <text>L-glutaminyl-[protein] + H2O = L-glutamyl-[protein] + NH4(+)</text>
        <dbReference type="Rhea" id="RHEA:16441"/>
        <dbReference type="Rhea" id="RHEA-COMP:10207"/>
        <dbReference type="Rhea" id="RHEA-COMP:10208"/>
        <dbReference type="ChEBI" id="CHEBI:15377"/>
        <dbReference type="ChEBI" id="CHEBI:28938"/>
        <dbReference type="ChEBI" id="CHEBI:29973"/>
        <dbReference type="ChEBI" id="CHEBI:30011"/>
        <dbReference type="EC" id="3.5.1.44"/>
    </reaction>
</comment>
<evidence type="ECO:0000256" key="5">
    <source>
        <dbReference type="PROSITE-ProRule" id="PRU00050"/>
    </source>
</evidence>
<evidence type="ECO:0000256" key="2">
    <source>
        <dbReference type="ARBA" id="ARBA00022801"/>
    </source>
</evidence>
<feature type="active site" evidence="4 5">
    <location>
        <position position="324"/>
    </location>
</feature>
<dbReference type="RefSeq" id="WP_015816993.1">
    <property type="nucleotide sequence ID" value="NC_012997.1"/>
</dbReference>
<dbReference type="GO" id="GO:0005737">
    <property type="term" value="C:cytoplasm"/>
    <property type="evidence" value="ECO:0007669"/>
    <property type="project" value="UniProtKB-SubCell"/>
</dbReference>
<feature type="modified residue" description="4-aspartylphosphate" evidence="4 6">
    <location>
        <position position="55"/>
    </location>
</feature>
<dbReference type="SUPFAM" id="SSF52738">
    <property type="entry name" value="Methylesterase CheB, C-terminal domain"/>
    <property type="match status" value="1"/>
</dbReference>
<keyword evidence="2 4" id="KW-0378">Hydrolase</keyword>
<dbReference type="NCBIfam" id="NF001965">
    <property type="entry name" value="PRK00742.1"/>
    <property type="match status" value="1"/>
</dbReference>
<feature type="active site" evidence="4 5">
    <location>
        <position position="230"/>
    </location>
</feature>
<dbReference type="Pfam" id="PF00072">
    <property type="entry name" value="Response_reg"/>
    <property type="match status" value="1"/>
</dbReference>
<dbReference type="GO" id="GO:0050568">
    <property type="term" value="F:protein-glutamine glutaminase activity"/>
    <property type="evidence" value="ECO:0007669"/>
    <property type="project" value="UniProtKB-UniRule"/>
</dbReference>
<comment type="subcellular location">
    <subcellularLocation>
        <location evidence="4">Cytoplasm</location>
    </subcellularLocation>
</comment>
<dbReference type="InterPro" id="IPR011006">
    <property type="entry name" value="CheY-like_superfamily"/>
</dbReference>
<dbReference type="PANTHER" id="PTHR42872:SF3">
    <property type="entry name" value="PROTEIN-GLUTAMATE METHYLESTERASE_PROTEIN-GLUTAMINE GLUTAMINASE 1"/>
    <property type="match status" value="1"/>
</dbReference>
<comment type="PTM">
    <text evidence="4">Phosphorylated by CheA. Phosphorylation of the N-terminal regulatory domain activates the methylesterase activity.</text>
</comment>